<keyword evidence="4" id="KW-0598">Phosphotransferase system</keyword>
<dbReference type="PATRIC" id="fig|1454003.3.peg.3792"/>
<dbReference type="PROSITE" id="PS00369">
    <property type="entry name" value="PTS_HPR_HIS"/>
    <property type="match status" value="1"/>
</dbReference>
<dbReference type="EC" id="2.7.11.-" evidence="6"/>
<evidence type="ECO:0000313" key="6">
    <source>
        <dbReference type="EMBL" id="EXI77544.1"/>
    </source>
</evidence>
<dbReference type="AlphaFoldDB" id="A0A011QFG5"/>
<dbReference type="InterPro" id="IPR035895">
    <property type="entry name" value="HPr-like_sf"/>
</dbReference>
<gene>
    <name evidence="6" type="primary">ptsH</name>
    <name evidence="6" type="ORF">AW10_03733</name>
</gene>
<dbReference type="GO" id="GO:0009401">
    <property type="term" value="P:phosphoenolpyruvate-dependent sugar phosphotransferase system"/>
    <property type="evidence" value="ECO:0007669"/>
    <property type="project" value="UniProtKB-KW"/>
</dbReference>
<sequence length="89" mass="9311">MVRAETAILNKLGLHARASAKLTQLASSFDSDVWMEKGARRINAKSIMGVMMLAAGKGSTVIVETTGSDEQAASEAILALVASKFGEAE</sequence>
<keyword evidence="3" id="KW-0963">Cytoplasm</keyword>
<dbReference type="SUPFAM" id="SSF55594">
    <property type="entry name" value="HPr-like"/>
    <property type="match status" value="1"/>
</dbReference>
<dbReference type="InterPro" id="IPR002114">
    <property type="entry name" value="PTS_HPr_Ser_P_site"/>
</dbReference>
<evidence type="ECO:0000259" key="5">
    <source>
        <dbReference type="PROSITE" id="PS51350"/>
    </source>
</evidence>
<evidence type="ECO:0000256" key="2">
    <source>
        <dbReference type="ARBA" id="ARBA00010736"/>
    </source>
</evidence>
<reference evidence="6 7" key="1">
    <citation type="submission" date="2014-02" db="EMBL/GenBank/DDBJ databases">
        <title>Expanding our view of genomic diversity in Candidatus Accumulibacter clades.</title>
        <authorList>
            <person name="Skennerton C.T."/>
            <person name="Barr J.J."/>
            <person name="Slater F.R."/>
            <person name="Bond P.L."/>
            <person name="Tyson G.W."/>
        </authorList>
    </citation>
    <scope>NUCLEOTIDE SEQUENCE [LARGE SCALE GENOMIC DNA]</scope>
    <source>
        <strain evidence="7">BA-92</strain>
    </source>
</reference>
<evidence type="ECO:0000313" key="7">
    <source>
        <dbReference type="Proteomes" id="UP000021816"/>
    </source>
</evidence>
<comment type="similarity">
    <text evidence="2">Belongs to the HPr family.</text>
</comment>
<name>A0A011QFG5_9PROT</name>
<dbReference type="GO" id="GO:0016740">
    <property type="term" value="F:transferase activity"/>
    <property type="evidence" value="ECO:0007669"/>
    <property type="project" value="UniProtKB-KW"/>
</dbReference>
<evidence type="ECO:0000256" key="4">
    <source>
        <dbReference type="ARBA" id="ARBA00022683"/>
    </source>
</evidence>
<dbReference type="PANTHER" id="PTHR33705">
    <property type="entry name" value="PHOSPHOCARRIER PROTEIN HPR"/>
    <property type="match status" value="1"/>
</dbReference>
<evidence type="ECO:0000256" key="1">
    <source>
        <dbReference type="ARBA" id="ARBA00004496"/>
    </source>
</evidence>
<dbReference type="Gene3D" id="3.30.1340.10">
    <property type="entry name" value="HPr-like"/>
    <property type="match status" value="1"/>
</dbReference>
<dbReference type="Pfam" id="PF00381">
    <property type="entry name" value="PTS-HPr"/>
    <property type="match status" value="1"/>
</dbReference>
<proteinExistence type="inferred from homology"/>
<dbReference type="PANTHER" id="PTHR33705:SF2">
    <property type="entry name" value="PHOSPHOCARRIER PROTEIN NPR"/>
    <property type="match status" value="1"/>
</dbReference>
<dbReference type="NCBIfam" id="TIGR01003">
    <property type="entry name" value="PTS_HPr_family"/>
    <property type="match status" value="1"/>
</dbReference>
<dbReference type="PROSITE" id="PS00589">
    <property type="entry name" value="PTS_HPR_SER"/>
    <property type="match status" value="1"/>
</dbReference>
<comment type="subcellular location">
    <subcellularLocation>
        <location evidence="1">Cytoplasm</location>
    </subcellularLocation>
</comment>
<dbReference type="CDD" id="cd00367">
    <property type="entry name" value="PTS-HPr_like"/>
    <property type="match status" value="1"/>
</dbReference>
<dbReference type="InterPro" id="IPR000032">
    <property type="entry name" value="HPr-like"/>
</dbReference>
<dbReference type="Proteomes" id="UP000021816">
    <property type="component" value="Unassembled WGS sequence"/>
</dbReference>
<evidence type="ECO:0000256" key="3">
    <source>
        <dbReference type="ARBA" id="ARBA00022490"/>
    </source>
</evidence>
<keyword evidence="6" id="KW-0808">Transferase</keyword>
<dbReference type="PROSITE" id="PS51350">
    <property type="entry name" value="PTS_HPR_DOM"/>
    <property type="match status" value="1"/>
</dbReference>
<dbReference type="EMBL" id="JEMX01000097">
    <property type="protein sequence ID" value="EXI77544.1"/>
    <property type="molecule type" value="Genomic_DNA"/>
</dbReference>
<dbReference type="GO" id="GO:0005737">
    <property type="term" value="C:cytoplasm"/>
    <property type="evidence" value="ECO:0007669"/>
    <property type="project" value="UniProtKB-SubCell"/>
</dbReference>
<dbReference type="PRINTS" id="PR00107">
    <property type="entry name" value="PHOSPHOCPHPR"/>
</dbReference>
<feature type="domain" description="HPr" evidence="5">
    <location>
        <begin position="1"/>
        <end position="88"/>
    </location>
</feature>
<comment type="caution">
    <text evidence="6">The sequence shown here is derived from an EMBL/GenBank/DDBJ whole genome shotgun (WGS) entry which is preliminary data.</text>
</comment>
<dbReference type="STRING" id="1454003.AW10_03733"/>
<dbReference type="InterPro" id="IPR001020">
    <property type="entry name" value="PTS_HPr_His_P_site"/>
</dbReference>
<organism evidence="6 7">
    <name type="scientific">Candidatus Accumulibacter appositus</name>
    <dbReference type="NCBI Taxonomy" id="1454003"/>
    <lineage>
        <taxon>Bacteria</taxon>
        <taxon>Pseudomonadati</taxon>
        <taxon>Pseudomonadota</taxon>
        <taxon>Betaproteobacteria</taxon>
        <taxon>Candidatus Accumulibacter</taxon>
    </lineage>
</organism>
<accession>A0A011QFG5</accession>
<protein>
    <submittedName>
        <fullName evidence="6">Phosphocarrier protein HPr</fullName>
        <ecNumber evidence="6">2.7.11.-</ecNumber>
    </submittedName>
</protein>
<dbReference type="InterPro" id="IPR050399">
    <property type="entry name" value="HPr"/>
</dbReference>